<dbReference type="GO" id="GO:0003676">
    <property type="term" value="F:nucleic acid binding"/>
    <property type="evidence" value="ECO:0007669"/>
    <property type="project" value="InterPro"/>
</dbReference>
<feature type="domain" description="Piwi" evidence="1">
    <location>
        <begin position="588"/>
        <end position="886"/>
    </location>
</feature>
<organism evidence="2 3">
    <name type="scientific">Steinernema carpocapsae</name>
    <name type="common">Entomopathogenic nematode</name>
    <dbReference type="NCBI Taxonomy" id="34508"/>
    <lineage>
        <taxon>Eukaryota</taxon>
        <taxon>Metazoa</taxon>
        <taxon>Ecdysozoa</taxon>
        <taxon>Nematoda</taxon>
        <taxon>Chromadorea</taxon>
        <taxon>Rhabditida</taxon>
        <taxon>Tylenchina</taxon>
        <taxon>Panagrolaimomorpha</taxon>
        <taxon>Strongyloidoidea</taxon>
        <taxon>Steinernematidae</taxon>
        <taxon>Steinernema</taxon>
    </lineage>
</organism>
<proteinExistence type="predicted"/>
<dbReference type="Gene3D" id="3.30.420.10">
    <property type="entry name" value="Ribonuclease H-like superfamily/Ribonuclease H"/>
    <property type="match status" value="1"/>
</dbReference>
<dbReference type="PROSITE" id="PS50822">
    <property type="entry name" value="PIWI"/>
    <property type="match status" value="1"/>
</dbReference>
<evidence type="ECO:0000313" key="3">
    <source>
        <dbReference type="Proteomes" id="UP000298663"/>
    </source>
</evidence>
<reference evidence="2 3" key="2">
    <citation type="journal article" date="2019" name="G3 (Bethesda)">
        <title>Hybrid Assembly of the Genome of the Entomopathogenic Nematode Steinernema carpocapsae Identifies the X-Chromosome.</title>
        <authorList>
            <person name="Serra L."/>
            <person name="Macchietto M."/>
            <person name="Macias-Munoz A."/>
            <person name="McGill C.J."/>
            <person name="Rodriguez I.M."/>
            <person name="Rodriguez B."/>
            <person name="Murad R."/>
            <person name="Mortazavi A."/>
        </authorList>
    </citation>
    <scope>NUCLEOTIDE SEQUENCE [LARGE SCALE GENOMIC DNA]</scope>
    <source>
        <strain evidence="2 3">ALL</strain>
    </source>
</reference>
<dbReference type="SUPFAM" id="SSF101690">
    <property type="entry name" value="PAZ domain"/>
    <property type="match status" value="1"/>
</dbReference>
<gene>
    <name evidence="2" type="ORF">L596_016769</name>
</gene>
<dbReference type="InterPro" id="IPR036397">
    <property type="entry name" value="RNaseH_sf"/>
</dbReference>
<reference evidence="2 3" key="1">
    <citation type="journal article" date="2015" name="Genome Biol.">
        <title>Comparative genomics of Steinernema reveals deeply conserved gene regulatory networks.</title>
        <authorList>
            <person name="Dillman A.R."/>
            <person name="Macchietto M."/>
            <person name="Porter C.F."/>
            <person name="Rogers A."/>
            <person name="Williams B."/>
            <person name="Antoshechkin I."/>
            <person name="Lee M.M."/>
            <person name="Goodwin Z."/>
            <person name="Lu X."/>
            <person name="Lewis E.E."/>
            <person name="Goodrich-Blair H."/>
            <person name="Stock S.P."/>
            <person name="Adams B.J."/>
            <person name="Sternberg P.W."/>
            <person name="Mortazavi A."/>
        </authorList>
    </citation>
    <scope>NUCLEOTIDE SEQUENCE [LARGE SCALE GENOMIC DNA]</scope>
    <source>
        <strain evidence="2 3">ALL</strain>
    </source>
</reference>
<evidence type="ECO:0000313" key="2">
    <source>
        <dbReference type="EMBL" id="TKR83129.1"/>
    </source>
</evidence>
<comment type="caution">
    <text evidence="2">The sequence shown here is derived from an EMBL/GenBank/DDBJ whole genome shotgun (WGS) entry which is preliminary data.</text>
</comment>
<dbReference type="AlphaFoldDB" id="A0A4U5NIY5"/>
<evidence type="ECO:0000259" key="1">
    <source>
        <dbReference type="PROSITE" id="PS50822"/>
    </source>
</evidence>
<accession>A0A4U5NIY5</accession>
<sequence>MADEVIGRMRQLSICDDPAYALAPKLQRADKKSFVQHVDIVTSYVRINIVGPAKSYRYEVTIEALAEGREPNILTKGPADDGHAVMRRTVCYFLLYAALDKSGAFGTGLGHELPLVYNGQTLVYFAKPLDRDVIQVTLDQHDDFANVPEELLYMVSGNDTVRISLQKALVDSEMDLQTQMFETGQADVENLSTHDRSFRTFLEMATQQAAHYAQSYTSIGNAFFEKDPSRTRSLGDGKIIRPGLTKGVRLIERDGVVYPALVVDARSAAFYKEQNLFLSVKECMDSGDPNMSMNDKWDRIDNLFREVRVKVASRYYKDNRKRASFRIKRFTRQTAAELMIGEVTLADLHAESFGAPLQYPDLPCVEWERQGPARFFALETLIVMPDQRVAFERTDARQSAQLQKINTVRPEHRLKNIEDQMRRLHLWGDSQCPVLTGFGISIEQQLLSVYHCRCSHGTCDPVRIKHRQASARKAEMGNGLKKNRYRIPANVKSWALIYRCEDKDVDVVRLFTTKLRSTAKMRGMNVEVPLVIRFSPNRQAGEGDDEVLGRHVNEARSAGAEFIVYVSSKCIQDHDLLKLLERRRLRVTQHISLESVRAVVIENKITTLDNIIHKLNVKNGGFNYTPLIEHVGNSRELELASGNVLVIGLDVAHPAPMNASQRRMMHSVDATIRSLEPSSIGIVANVIKNPHAFVGDYHFQTARREAVEPRILKERVKWIFDLLAQNRPEHQRPKHVVYLRDGVSEGQYTMTIRDELGAIREAVREIDPKYRPKFALIIVTKRHNKRFFDSSKGVVGNPLPGTVVDHSVVRTDITEFFLQSHIPILGTVKIPQYDIPVNEGGFFMDELQAFANCLCHSHQIICTPVSLPEPVYAAHEVAKRGHNNFLEFRRSHPEMVPYVDGNVNIIDCEEVTAKLAYRGTPLEAIRFNA</sequence>
<dbReference type="InterPro" id="IPR003165">
    <property type="entry name" value="Piwi"/>
</dbReference>
<dbReference type="EMBL" id="AZBU02000004">
    <property type="protein sequence ID" value="TKR83129.1"/>
    <property type="molecule type" value="Genomic_DNA"/>
</dbReference>
<dbReference type="Proteomes" id="UP000298663">
    <property type="component" value="Unassembled WGS sequence"/>
</dbReference>
<dbReference type="PANTHER" id="PTHR22891">
    <property type="entry name" value="EUKARYOTIC TRANSLATION INITIATION FACTOR 2C"/>
    <property type="match status" value="1"/>
</dbReference>
<name>A0A4U5NIY5_STECR</name>
<dbReference type="Pfam" id="PF02171">
    <property type="entry name" value="Piwi"/>
    <property type="match status" value="1"/>
</dbReference>
<dbReference type="STRING" id="34508.A0A4U5NIY5"/>
<keyword evidence="3" id="KW-1185">Reference proteome</keyword>
<dbReference type="SUPFAM" id="SSF53098">
    <property type="entry name" value="Ribonuclease H-like"/>
    <property type="match status" value="1"/>
</dbReference>
<protein>
    <recommendedName>
        <fullName evidence="1">Piwi domain-containing protein</fullName>
    </recommendedName>
</protein>
<dbReference type="InterPro" id="IPR036085">
    <property type="entry name" value="PAZ_dom_sf"/>
</dbReference>
<dbReference type="Gene3D" id="2.170.260.10">
    <property type="entry name" value="paz domain"/>
    <property type="match status" value="1"/>
</dbReference>
<dbReference type="SMART" id="SM00950">
    <property type="entry name" value="Piwi"/>
    <property type="match status" value="1"/>
</dbReference>
<dbReference type="OrthoDB" id="10252740at2759"/>
<dbReference type="InterPro" id="IPR012337">
    <property type="entry name" value="RNaseH-like_sf"/>
</dbReference>
<dbReference type="Gene3D" id="3.40.50.2300">
    <property type="match status" value="1"/>
</dbReference>